<gene>
    <name evidence="1" type="ORF">K4G57_08370</name>
</gene>
<evidence type="ECO:0000313" key="2">
    <source>
        <dbReference type="Proteomes" id="UP000700059"/>
    </source>
</evidence>
<reference evidence="1 2" key="1">
    <citation type="submission" date="2021-08" db="EMBL/GenBank/DDBJ databases">
        <title>Helicobacter spp. isolated from feces of Anatolian Ground Squirrel (Spermophilus xanthoprymnus) in Turkey.</title>
        <authorList>
            <person name="Aydin F."/>
            <person name="Abay S."/>
            <person name="Kayman T."/>
            <person name="Karakaya E."/>
            <person name="Saticioglu I.B."/>
        </authorList>
    </citation>
    <scope>NUCLEOTIDE SEQUENCE [LARGE SCALE GENOMIC DNA]</scope>
    <source>
        <strain evidence="1 2">Faydin-H70</strain>
    </source>
</reference>
<organism evidence="1 2">
    <name type="scientific">Helicobacter turcicus</name>
    <dbReference type="NCBI Taxonomy" id="2867412"/>
    <lineage>
        <taxon>Bacteria</taxon>
        <taxon>Pseudomonadati</taxon>
        <taxon>Campylobacterota</taxon>
        <taxon>Epsilonproteobacteria</taxon>
        <taxon>Campylobacterales</taxon>
        <taxon>Helicobacteraceae</taxon>
        <taxon>Helicobacter</taxon>
    </lineage>
</organism>
<accession>A0ABS7JQ35</accession>
<keyword evidence="2" id="KW-1185">Reference proteome</keyword>
<dbReference type="EMBL" id="JAIGYQ010000014">
    <property type="protein sequence ID" value="MBX7491472.1"/>
    <property type="molecule type" value="Genomic_DNA"/>
</dbReference>
<protein>
    <submittedName>
        <fullName evidence="1">Uncharacterized protein</fullName>
    </submittedName>
</protein>
<dbReference type="Proteomes" id="UP000700059">
    <property type="component" value="Unassembled WGS sequence"/>
</dbReference>
<name>A0ABS7JQ35_9HELI</name>
<evidence type="ECO:0000313" key="1">
    <source>
        <dbReference type="EMBL" id="MBX7491472.1"/>
    </source>
</evidence>
<dbReference type="RefSeq" id="WP_221532728.1">
    <property type="nucleotide sequence ID" value="NZ_JAIGYP010000014.1"/>
</dbReference>
<sequence>MQKKGSFSFGKGSGEGLDFLCEKKKIGQKGVRILPIVILPPPPKKLVFKAKSTSTLTHKKSKN</sequence>
<proteinExistence type="predicted"/>
<comment type="caution">
    <text evidence="1">The sequence shown here is derived from an EMBL/GenBank/DDBJ whole genome shotgun (WGS) entry which is preliminary data.</text>
</comment>